<dbReference type="EMBL" id="MAMP01000015">
    <property type="protein sequence ID" value="OES45463.1"/>
    <property type="molecule type" value="Genomic_DNA"/>
</dbReference>
<keyword evidence="1" id="KW-1133">Transmembrane helix</keyword>
<keyword evidence="3" id="KW-1185">Reference proteome</keyword>
<proteinExistence type="predicted"/>
<keyword evidence="1" id="KW-0472">Membrane</keyword>
<organism evidence="2 3">
    <name type="scientific">Domibacillus iocasae</name>
    <dbReference type="NCBI Taxonomy" id="1714016"/>
    <lineage>
        <taxon>Bacteria</taxon>
        <taxon>Bacillati</taxon>
        <taxon>Bacillota</taxon>
        <taxon>Bacilli</taxon>
        <taxon>Bacillales</taxon>
        <taxon>Bacillaceae</taxon>
        <taxon>Domibacillus</taxon>
    </lineage>
</organism>
<reference evidence="2 3" key="1">
    <citation type="submission" date="2016-06" db="EMBL/GenBank/DDBJ databases">
        <title>Domibacillus iocasae genome sequencing.</title>
        <authorList>
            <person name="Verma A."/>
            <person name="Pal Y."/>
            <person name="Ojha A.K."/>
            <person name="Krishnamurthi S."/>
        </authorList>
    </citation>
    <scope>NUCLEOTIDE SEQUENCE [LARGE SCALE GENOMIC DNA]</scope>
    <source>
        <strain evidence="2 3">DSM 29979</strain>
    </source>
</reference>
<keyword evidence="1" id="KW-0812">Transmembrane</keyword>
<dbReference type="OrthoDB" id="9776324at2"/>
<gene>
    <name evidence="2" type="ORF">BA724_17595</name>
</gene>
<sequence length="72" mass="8133">MAYLFEGFANASSIFIGKAIGSNNEDLYKKTITFSWQWSILFAFFIACTYGLFQASLEEQKPIVIMYTTAIA</sequence>
<comment type="caution">
    <text evidence="2">The sequence shown here is derived from an EMBL/GenBank/DDBJ whole genome shotgun (WGS) entry which is preliminary data.</text>
</comment>
<accession>A0A1E7DQX9</accession>
<evidence type="ECO:0000256" key="1">
    <source>
        <dbReference type="SAM" id="Phobius"/>
    </source>
</evidence>
<evidence type="ECO:0000313" key="2">
    <source>
        <dbReference type="EMBL" id="OES45463.1"/>
    </source>
</evidence>
<dbReference type="AlphaFoldDB" id="A0A1E7DQX9"/>
<evidence type="ECO:0000313" key="3">
    <source>
        <dbReference type="Proteomes" id="UP000095658"/>
    </source>
</evidence>
<dbReference type="Proteomes" id="UP000095658">
    <property type="component" value="Unassembled WGS sequence"/>
</dbReference>
<dbReference type="RefSeq" id="WP_069937919.1">
    <property type="nucleotide sequence ID" value="NZ_MAMP01000015.1"/>
</dbReference>
<protein>
    <submittedName>
        <fullName evidence="2">Uncharacterized protein</fullName>
    </submittedName>
</protein>
<dbReference type="STRING" id="1714016.BA724_17595"/>
<feature type="transmembrane region" description="Helical" evidence="1">
    <location>
        <begin position="34"/>
        <end position="53"/>
    </location>
</feature>
<name>A0A1E7DQX9_9BACI</name>